<evidence type="ECO:0000313" key="1">
    <source>
        <dbReference type="EMBL" id="OWK27642.1"/>
    </source>
</evidence>
<name>A0A245ZD89_9SPHN</name>
<sequence length="136" mass="14178">MSAGERVAAAARGIVGARFRLQGRDPATGLDCVGVVAVALKAGGHEGPIPSGYDLRCGDAARYRSCWAGLAPADGERPGDVLLCVAGPRQLHLAVRTSAGFVHADAGLRRVVERPEALPWPLLMAWRLASGRLGES</sequence>
<gene>
    <name evidence="1" type="ORF">SPMU_33680</name>
</gene>
<organism evidence="1 2">
    <name type="scientific">Sphingomonas mucosissima</name>
    <dbReference type="NCBI Taxonomy" id="370959"/>
    <lineage>
        <taxon>Bacteria</taxon>
        <taxon>Pseudomonadati</taxon>
        <taxon>Pseudomonadota</taxon>
        <taxon>Alphaproteobacteria</taxon>
        <taxon>Sphingomonadales</taxon>
        <taxon>Sphingomonadaceae</taxon>
        <taxon>Sphingomonas</taxon>
    </lineage>
</organism>
<dbReference type="SUPFAM" id="SSF54001">
    <property type="entry name" value="Cysteine proteinases"/>
    <property type="match status" value="1"/>
</dbReference>
<evidence type="ECO:0000313" key="2">
    <source>
        <dbReference type="Proteomes" id="UP000197783"/>
    </source>
</evidence>
<dbReference type="Proteomes" id="UP000197783">
    <property type="component" value="Unassembled WGS sequence"/>
</dbReference>
<keyword evidence="2" id="KW-1185">Reference proteome</keyword>
<dbReference type="EMBL" id="NBBJ01000011">
    <property type="protein sequence ID" value="OWK27642.1"/>
    <property type="molecule type" value="Genomic_DNA"/>
</dbReference>
<dbReference type="OrthoDB" id="8481272at2"/>
<dbReference type="AlphaFoldDB" id="A0A245ZD89"/>
<reference evidence="1 2" key="1">
    <citation type="submission" date="2017-03" db="EMBL/GenBank/DDBJ databases">
        <title>Genome sequence of Sphingomonas mucosissima DSM 17494.</title>
        <authorList>
            <person name="Poehlein A."/>
            <person name="Wuebbeler J.H."/>
            <person name="Steinbuechel A."/>
            <person name="Daniel R."/>
        </authorList>
    </citation>
    <scope>NUCLEOTIDE SEQUENCE [LARGE SCALE GENOMIC DNA]</scope>
    <source>
        <strain evidence="1 2">DSM 17494</strain>
    </source>
</reference>
<dbReference type="Gene3D" id="3.90.1720.10">
    <property type="entry name" value="endopeptidase domain like (from Nostoc punctiforme)"/>
    <property type="match status" value="1"/>
</dbReference>
<evidence type="ECO:0008006" key="3">
    <source>
        <dbReference type="Google" id="ProtNLM"/>
    </source>
</evidence>
<proteinExistence type="predicted"/>
<protein>
    <recommendedName>
        <fullName evidence="3">Peptidoglycan endopeptidase</fullName>
    </recommendedName>
</protein>
<accession>A0A245ZD89</accession>
<dbReference type="RefSeq" id="WP_088335474.1">
    <property type="nucleotide sequence ID" value="NZ_NBBJ01000011.1"/>
</dbReference>
<dbReference type="InterPro" id="IPR038765">
    <property type="entry name" value="Papain-like_cys_pep_sf"/>
</dbReference>
<comment type="caution">
    <text evidence="1">The sequence shown here is derived from an EMBL/GenBank/DDBJ whole genome shotgun (WGS) entry which is preliminary data.</text>
</comment>